<organism evidence="9 10">
    <name type="scientific">Populus tomentosa</name>
    <name type="common">Chinese white poplar</name>
    <dbReference type="NCBI Taxonomy" id="118781"/>
    <lineage>
        <taxon>Eukaryota</taxon>
        <taxon>Viridiplantae</taxon>
        <taxon>Streptophyta</taxon>
        <taxon>Embryophyta</taxon>
        <taxon>Tracheophyta</taxon>
        <taxon>Spermatophyta</taxon>
        <taxon>Magnoliopsida</taxon>
        <taxon>eudicotyledons</taxon>
        <taxon>Gunneridae</taxon>
        <taxon>Pentapetalae</taxon>
        <taxon>rosids</taxon>
        <taxon>fabids</taxon>
        <taxon>Malpighiales</taxon>
        <taxon>Salicaceae</taxon>
        <taxon>Saliceae</taxon>
        <taxon>Populus</taxon>
    </lineage>
</organism>
<dbReference type="Proteomes" id="UP000886885">
    <property type="component" value="Chromosome 6D"/>
</dbReference>
<dbReference type="GO" id="GO:0009927">
    <property type="term" value="F:histidine phosphotransfer kinase activity"/>
    <property type="evidence" value="ECO:0007669"/>
    <property type="project" value="UniProtKB-UniRule"/>
</dbReference>
<comment type="domain">
    <text evidence="7">Histidine-containing phosphotransfer domain (HPt) contains an active histidine that mediates the phosphotransfer.</text>
</comment>
<evidence type="ECO:0000256" key="6">
    <source>
        <dbReference type="PROSITE-ProRule" id="PRU00110"/>
    </source>
</evidence>
<keyword evidence="10" id="KW-1185">Reference proteome</keyword>
<evidence type="ECO:0000256" key="1">
    <source>
        <dbReference type="ARBA" id="ARBA00022490"/>
    </source>
</evidence>
<keyword evidence="1" id="KW-0963">Cytoplasm</keyword>
<dbReference type="EMBL" id="JAAWWB010000012">
    <property type="protein sequence ID" value="KAG6770587.1"/>
    <property type="molecule type" value="Genomic_DNA"/>
</dbReference>
<sequence length="173" mass="19726">MEMRNESTYSAPLLGWLKGGDVTAAWRDIGEGSIGDCRKSSFMRRGYLDDQFIQLEHLQDEANPNFVEEVVRLFYSDSVRLIQNIELAMINKPNVDFGKLDAYMHQFKGSSSSIGAMKVMKECSKFREYCYAGNIEGCIKTFQLLKQEHATLRRKLETYFQLVKQAGVVAESA</sequence>
<comment type="caution">
    <text evidence="9">The sequence shown here is derived from an EMBL/GenBank/DDBJ whole genome shotgun (WGS) entry which is preliminary data.</text>
</comment>
<keyword evidence="6" id="KW-0597">Phosphoprotein</keyword>
<feature type="domain" description="HPt" evidence="8">
    <location>
        <begin position="63"/>
        <end position="159"/>
    </location>
</feature>
<keyword evidence="5" id="KW-0539">Nucleus</keyword>
<reference evidence="9" key="1">
    <citation type="journal article" date="2020" name="bioRxiv">
        <title>Hybrid origin of Populus tomentosa Carr. identified through genome sequencing and phylogenomic analysis.</title>
        <authorList>
            <person name="An X."/>
            <person name="Gao K."/>
            <person name="Chen Z."/>
            <person name="Li J."/>
            <person name="Yang X."/>
            <person name="Yang X."/>
            <person name="Zhou J."/>
            <person name="Guo T."/>
            <person name="Zhao T."/>
            <person name="Huang S."/>
            <person name="Miao D."/>
            <person name="Khan W.U."/>
            <person name="Rao P."/>
            <person name="Ye M."/>
            <person name="Lei B."/>
            <person name="Liao W."/>
            <person name="Wang J."/>
            <person name="Ji L."/>
            <person name="Li Y."/>
            <person name="Guo B."/>
            <person name="Mustafa N.S."/>
            <person name="Li S."/>
            <person name="Yun Q."/>
            <person name="Keller S.R."/>
            <person name="Mao J."/>
            <person name="Zhang R."/>
            <person name="Strauss S.H."/>
        </authorList>
    </citation>
    <scope>NUCLEOTIDE SEQUENCE</scope>
    <source>
        <strain evidence="9">GM15</strain>
        <tissue evidence="9">Leaf</tissue>
    </source>
</reference>
<dbReference type="PANTHER" id="PTHR28242">
    <property type="entry name" value="PHOSPHORELAY INTERMEDIATE PROTEIN YPD1"/>
    <property type="match status" value="1"/>
</dbReference>
<accession>A0A8X8CY44</accession>
<gene>
    <name evidence="9" type="ORF">POTOM_026273</name>
</gene>
<evidence type="ECO:0000256" key="7">
    <source>
        <dbReference type="RuleBase" id="RU369004"/>
    </source>
</evidence>
<evidence type="ECO:0000256" key="3">
    <source>
        <dbReference type="ARBA" id="ARBA00022990"/>
    </source>
</evidence>
<evidence type="ECO:0000313" key="10">
    <source>
        <dbReference type="Proteomes" id="UP000886885"/>
    </source>
</evidence>
<protein>
    <recommendedName>
        <fullName evidence="7">Histidine-containing phosphotransfer protein</fullName>
    </recommendedName>
</protein>
<dbReference type="GO" id="GO:0009736">
    <property type="term" value="P:cytokinin-activated signaling pathway"/>
    <property type="evidence" value="ECO:0007669"/>
    <property type="project" value="UniProtKB-KW"/>
</dbReference>
<comment type="function">
    <text evidence="7">Functions as a two-component phosphorelay mediators between cytokinin sensor histidine kinases and response regulators (B-type ARRs). Plays an important role in propagating cytokinin signal transduction.</text>
</comment>
<keyword evidence="2 7" id="KW-0932">Cytokinin signaling pathway</keyword>
<dbReference type="FunFam" id="1.20.120.160:FF:000001">
    <property type="entry name" value="Histidine-containing phosphotransfer protein 1"/>
    <property type="match status" value="1"/>
</dbReference>
<dbReference type="Pfam" id="PF01627">
    <property type="entry name" value="Hpt"/>
    <property type="match status" value="1"/>
</dbReference>
<evidence type="ECO:0000256" key="4">
    <source>
        <dbReference type="ARBA" id="ARBA00023012"/>
    </source>
</evidence>
<comment type="subcellular location">
    <subcellularLocation>
        <location evidence="7">Cytoplasm</location>
        <location evidence="7">Cytosol</location>
    </subcellularLocation>
    <subcellularLocation>
        <location evidence="7">Nucleus</location>
    </subcellularLocation>
</comment>
<name>A0A8X8CY44_POPTO</name>
<dbReference type="AlphaFoldDB" id="A0A8X8CY44"/>
<keyword evidence="3" id="KW-0007">Acetylation</keyword>
<dbReference type="GO" id="GO:0005634">
    <property type="term" value="C:nucleus"/>
    <property type="evidence" value="ECO:0007669"/>
    <property type="project" value="UniProtKB-SubCell"/>
</dbReference>
<dbReference type="OrthoDB" id="1673781at2759"/>
<dbReference type="PROSITE" id="PS50894">
    <property type="entry name" value="HPT"/>
    <property type="match status" value="1"/>
</dbReference>
<dbReference type="GO" id="GO:0043424">
    <property type="term" value="F:protein histidine kinase binding"/>
    <property type="evidence" value="ECO:0007669"/>
    <property type="project" value="UniProtKB-UniRule"/>
</dbReference>
<feature type="modified residue" description="Phosphohistidine" evidence="6">
    <location>
        <position position="105"/>
    </location>
</feature>
<proteinExistence type="predicted"/>
<evidence type="ECO:0000256" key="5">
    <source>
        <dbReference type="ARBA" id="ARBA00023242"/>
    </source>
</evidence>
<dbReference type="PANTHER" id="PTHR28242:SF51">
    <property type="entry name" value="HISTIDINE-CONTAINING PHOSPHOTRANSFER PROTEIN"/>
    <property type="match status" value="1"/>
</dbReference>
<dbReference type="GO" id="GO:0005829">
    <property type="term" value="C:cytosol"/>
    <property type="evidence" value="ECO:0007669"/>
    <property type="project" value="UniProtKB-SubCell"/>
</dbReference>
<evidence type="ECO:0000313" key="9">
    <source>
        <dbReference type="EMBL" id="KAG6770587.1"/>
    </source>
</evidence>
<dbReference type="GO" id="GO:0000160">
    <property type="term" value="P:phosphorelay signal transduction system"/>
    <property type="evidence" value="ECO:0007669"/>
    <property type="project" value="UniProtKB-UniRule"/>
</dbReference>
<dbReference type="InterPro" id="IPR008207">
    <property type="entry name" value="Sig_transdc_His_kin_Hpt_dom"/>
</dbReference>
<keyword evidence="4 7" id="KW-0902">Two-component regulatory system</keyword>
<evidence type="ECO:0000256" key="2">
    <source>
        <dbReference type="ARBA" id="ARBA00022864"/>
    </source>
</evidence>
<dbReference type="InterPro" id="IPR045871">
    <property type="entry name" value="AHP1-5/YPD1"/>
</dbReference>
<evidence type="ECO:0000259" key="8">
    <source>
        <dbReference type="PROSITE" id="PS50894"/>
    </source>
</evidence>